<gene>
    <name evidence="3" type="ORF">IC229_05930</name>
</gene>
<evidence type="ECO:0000313" key="4">
    <source>
        <dbReference type="Proteomes" id="UP000598820"/>
    </source>
</evidence>
<dbReference type="InterPro" id="IPR024467">
    <property type="entry name" value="Xre/MbcA/ParS-like_toxin-bd"/>
</dbReference>
<dbReference type="NCBIfam" id="TIGR02293">
    <property type="entry name" value="TAS_TIGR02293"/>
    <property type="match status" value="1"/>
</dbReference>
<comment type="caution">
    <text evidence="3">The sequence shown here is derived from an EMBL/GenBank/DDBJ whole genome shotgun (WGS) entry which is preliminary data.</text>
</comment>
<dbReference type="Pfam" id="PF20432">
    <property type="entry name" value="Xre-like-HTH"/>
    <property type="match status" value="1"/>
</dbReference>
<dbReference type="Proteomes" id="UP000598820">
    <property type="component" value="Unassembled WGS sequence"/>
</dbReference>
<keyword evidence="4" id="KW-1185">Reference proteome</keyword>
<dbReference type="Pfam" id="PF09722">
    <property type="entry name" value="Xre_MbcA_ParS_C"/>
    <property type="match status" value="1"/>
</dbReference>
<dbReference type="InterPro" id="IPR011979">
    <property type="entry name" value="Antitox_Xre"/>
</dbReference>
<evidence type="ECO:0000259" key="1">
    <source>
        <dbReference type="Pfam" id="PF09722"/>
    </source>
</evidence>
<dbReference type="RefSeq" id="WP_190886017.1">
    <property type="nucleotide sequence ID" value="NZ_JACWZY010000003.1"/>
</dbReference>
<evidence type="ECO:0000313" key="3">
    <source>
        <dbReference type="EMBL" id="MBD2700165.1"/>
    </source>
</evidence>
<evidence type="ECO:0000259" key="2">
    <source>
        <dbReference type="Pfam" id="PF20432"/>
    </source>
</evidence>
<organism evidence="3 4">
    <name type="scientific">Spirosoma profusum</name>
    <dbReference type="NCBI Taxonomy" id="2771354"/>
    <lineage>
        <taxon>Bacteria</taxon>
        <taxon>Pseudomonadati</taxon>
        <taxon>Bacteroidota</taxon>
        <taxon>Cytophagia</taxon>
        <taxon>Cytophagales</taxon>
        <taxon>Cytophagaceae</taxon>
        <taxon>Spirosoma</taxon>
    </lineage>
</organism>
<proteinExistence type="predicted"/>
<sequence>MEVVKSSELIKRLYRLISIQEKELLRISELRDRLAGIPSEQEAQADHLGYFPHSHFTIWEVIKYLDSNTTNGTYSFDKNFIDQLDKLLLKQLDERLELYSSYLGILQTLLDTSPYKSLGTLEAAREFIRQQVIELKKLVTRLNRDQITISLEAVSIPAPPALPTTFIKDNKIPAPDDEEPKRVNERLPLSMAEEVADLLDLMDKEMATVLTISIRTYHRLKLNGLLNPVASERLMMLKELATFGLEVFENQHSFNQWLRLPLRELGNITPLNALNTATGFNQVKTILERIEYGVYG</sequence>
<dbReference type="InterPro" id="IPR046847">
    <property type="entry name" value="Xre-like_HTH"/>
</dbReference>
<reference evidence="3" key="1">
    <citation type="submission" date="2020-09" db="EMBL/GenBank/DDBJ databases">
        <authorList>
            <person name="Kim M.K."/>
        </authorList>
    </citation>
    <scope>NUCLEOTIDE SEQUENCE</scope>
    <source>
        <strain evidence="3">BT702</strain>
    </source>
</reference>
<feature type="domain" description="Antitoxin Xre-like helix-turn-helix" evidence="2">
    <location>
        <begin position="182"/>
        <end position="234"/>
    </location>
</feature>
<accession>A0A926XUT7</accession>
<name>A0A926XUT7_9BACT</name>
<dbReference type="EMBL" id="JACWZY010000003">
    <property type="protein sequence ID" value="MBD2700165.1"/>
    <property type="molecule type" value="Genomic_DNA"/>
</dbReference>
<dbReference type="AlphaFoldDB" id="A0A926XUT7"/>
<feature type="domain" description="Antitoxin Xre/MbcA/ParS-like toxin-binding" evidence="1">
    <location>
        <begin position="246"/>
        <end position="293"/>
    </location>
</feature>
<dbReference type="GO" id="GO:0003677">
    <property type="term" value="F:DNA binding"/>
    <property type="evidence" value="ECO:0007669"/>
    <property type="project" value="InterPro"/>
</dbReference>
<protein>
    <submittedName>
        <fullName evidence="3">DUF2384 domain-containing protein</fullName>
    </submittedName>
</protein>